<name>A0ABR3NQE9_9TELE</name>
<evidence type="ECO:0000313" key="2">
    <source>
        <dbReference type="EMBL" id="KAL1279272.1"/>
    </source>
</evidence>
<proteinExistence type="predicted"/>
<comment type="caution">
    <text evidence="2">The sequence shown here is derived from an EMBL/GenBank/DDBJ whole genome shotgun (WGS) entry which is preliminary data.</text>
</comment>
<organism evidence="2 3">
    <name type="scientific">Cirrhinus molitorella</name>
    <name type="common">mud carp</name>
    <dbReference type="NCBI Taxonomy" id="172907"/>
    <lineage>
        <taxon>Eukaryota</taxon>
        <taxon>Metazoa</taxon>
        <taxon>Chordata</taxon>
        <taxon>Craniata</taxon>
        <taxon>Vertebrata</taxon>
        <taxon>Euteleostomi</taxon>
        <taxon>Actinopterygii</taxon>
        <taxon>Neopterygii</taxon>
        <taxon>Teleostei</taxon>
        <taxon>Ostariophysi</taxon>
        <taxon>Cypriniformes</taxon>
        <taxon>Cyprinidae</taxon>
        <taxon>Labeoninae</taxon>
        <taxon>Labeonini</taxon>
        <taxon>Cirrhinus</taxon>
    </lineage>
</organism>
<protein>
    <submittedName>
        <fullName evidence="2">Uncharacterized protein</fullName>
    </submittedName>
</protein>
<accession>A0ABR3NQE9</accession>
<gene>
    <name evidence="2" type="ORF">QQF64_025945</name>
</gene>
<reference evidence="2 3" key="1">
    <citation type="submission" date="2023-09" db="EMBL/GenBank/DDBJ databases">
        <authorList>
            <person name="Wang M."/>
        </authorList>
    </citation>
    <scope>NUCLEOTIDE SEQUENCE [LARGE SCALE GENOMIC DNA]</scope>
    <source>
        <strain evidence="2">GT-2023</strain>
        <tissue evidence="2">Liver</tissue>
    </source>
</reference>
<keyword evidence="3" id="KW-1185">Reference proteome</keyword>
<feature type="region of interest" description="Disordered" evidence="1">
    <location>
        <begin position="1"/>
        <end position="58"/>
    </location>
</feature>
<sequence>MRKSSQQASLPKIIIPPARGSTPASVSDDPEMEVMSAQTDKRRDSSHLTPTKSNALKKLRHHDEDITNATLLQAITALTARFDSQDEKLEEMSNQMRKNSVMIAEMSKAIEFNAAEIKECKESDIKEDLRINGMKEKPEEDPRREVIGLFAEIAPHLVQKLEDIVDTVHRIGKKEPGKSRQLIVQFTMRKYRDEFWKSTKNSSVCRDRGFRLTEDLTKEDRLARAALWPLIDQAHQAGKKAFYRGPFGYIEGKRIDST</sequence>
<evidence type="ECO:0000256" key="1">
    <source>
        <dbReference type="SAM" id="MobiDB-lite"/>
    </source>
</evidence>
<dbReference type="EMBL" id="JAYMGO010000003">
    <property type="protein sequence ID" value="KAL1279272.1"/>
    <property type="molecule type" value="Genomic_DNA"/>
</dbReference>
<evidence type="ECO:0000313" key="3">
    <source>
        <dbReference type="Proteomes" id="UP001558613"/>
    </source>
</evidence>
<dbReference type="Proteomes" id="UP001558613">
    <property type="component" value="Unassembled WGS sequence"/>
</dbReference>